<evidence type="ECO:0000313" key="6">
    <source>
        <dbReference type="Proteomes" id="UP000029221"/>
    </source>
</evidence>
<gene>
    <name evidence="5" type="ORF">JCM19294_1635</name>
</gene>
<keyword evidence="6" id="KW-1185">Reference proteome</keyword>
<dbReference type="InterPro" id="IPR043129">
    <property type="entry name" value="ATPase_NBD"/>
</dbReference>
<dbReference type="PANTHER" id="PTHR10196">
    <property type="entry name" value="SUGAR KINASE"/>
    <property type="match status" value="1"/>
</dbReference>
<dbReference type="GO" id="GO:0008993">
    <property type="term" value="F:rhamnulokinase activity"/>
    <property type="evidence" value="ECO:0007669"/>
    <property type="project" value="UniProtKB-EC"/>
</dbReference>
<comment type="similarity">
    <text evidence="1">Belongs to the FGGY kinase family.</text>
</comment>
<protein>
    <submittedName>
        <fullName evidence="5">Rhamnulokinase RhaK in alpha-proteobacteria</fullName>
        <ecNumber evidence="5">2.7.1.5</ecNumber>
    </submittedName>
</protein>
<accession>A0A090Q8G0</accession>
<evidence type="ECO:0000256" key="2">
    <source>
        <dbReference type="ARBA" id="ARBA00022679"/>
    </source>
</evidence>
<dbReference type="GO" id="GO:0005829">
    <property type="term" value="C:cytosol"/>
    <property type="evidence" value="ECO:0007669"/>
    <property type="project" value="TreeGrafter"/>
</dbReference>
<feature type="domain" description="Carbohydrate kinase FGGY N-terminal" evidence="4">
    <location>
        <begin position="8"/>
        <end position="215"/>
    </location>
</feature>
<dbReference type="CDD" id="cd07772">
    <property type="entry name" value="ASKHA_NBD_FGGY_NaCK-like"/>
    <property type="match status" value="1"/>
</dbReference>
<dbReference type="RefSeq" id="WP_042279963.1">
    <property type="nucleotide sequence ID" value="NZ_BBML01000008.1"/>
</dbReference>
<dbReference type="GO" id="GO:0006071">
    <property type="term" value="P:glycerol metabolic process"/>
    <property type="evidence" value="ECO:0007669"/>
    <property type="project" value="TreeGrafter"/>
</dbReference>
<evidence type="ECO:0000259" key="4">
    <source>
        <dbReference type="Pfam" id="PF00370"/>
    </source>
</evidence>
<reference evidence="5" key="1">
    <citation type="journal article" date="2014" name="Genome Announc.">
        <title>Draft Genome Sequences of Marine Flavobacterium Nonlabens Strains NR17, NR24, NR27, NR32, NR33, and Ara13.</title>
        <authorList>
            <person name="Nakanishi M."/>
            <person name="Meirelles P."/>
            <person name="Suzuki R."/>
            <person name="Takatani N."/>
            <person name="Mino S."/>
            <person name="Suda W."/>
            <person name="Oshima K."/>
            <person name="Hattori M."/>
            <person name="Ohkuma M."/>
            <person name="Hosokawa M."/>
            <person name="Miyashita K."/>
            <person name="Thompson F.L."/>
            <person name="Niwa A."/>
            <person name="Sawabe T."/>
            <person name="Sawabe T."/>
        </authorList>
    </citation>
    <scope>NUCLEOTIDE SEQUENCE [LARGE SCALE GENOMIC DNA]</scope>
    <source>
        <strain evidence="5">JCM 19294</strain>
    </source>
</reference>
<proteinExistence type="inferred from homology"/>
<dbReference type="InterPro" id="IPR018484">
    <property type="entry name" value="FGGY_N"/>
</dbReference>
<dbReference type="AlphaFoldDB" id="A0A090Q8G0"/>
<dbReference type="Proteomes" id="UP000029221">
    <property type="component" value="Unassembled WGS sequence"/>
</dbReference>
<name>A0A090Q8G0_9FLAO</name>
<keyword evidence="3 5" id="KW-0418">Kinase</keyword>
<dbReference type="Pfam" id="PF00370">
    <property type="entry name" value="FGGY_N"/>
    <property type="match status" value="1"/>
</dbReference>
<comment type="caution">
    <text evidence="5">The sequence shown here is derived from an EMBL/GenBank/DDBJ whole genome shotgun (WGS) entry which is preliminary data.</text>
</comment>
<dbReference type="SUPFAM" id="SSF53067">
    <property type="entry name" value="Actin-like ATPase domain"/>
    <property type="match status" value="2"/>
</dbReference>
<dbReference type="GO" id="GO:0004370">
    <property type="term" value="F:glycerol kinase activity"/>
    <property type="evidence" value="ECO:0007669"/>
    <property type="project" value="TreeGrafter"/>
</dbReference>
<sequence>MKQKVTAVFDIGKTNKKFFLFDKDFKEIHKEYSRFDETIDEDGHPTEDLPALQKWLKQVFDRILETDEYDIKAINFSTYGASFVHLDQDGNPLTPLYNYTKPLPQDIIDSFFESYGPKENFLKATGCGDLSMLNSGLQLYWLKKTKPEIFEKIKYSLHLPQYLSYVFTGIPLSEYTSIGCHTALWDYSKKDYHDWVYKEDLNAILPPIVSTETSINMNYNGRRIKIGVGIHDSSSALLPYIRSIKKKFVLVSTGTWSIVFNAFNKLPAELINPEDSLNYMRINGKAVRATRLFLGNEYKLQVAELDKRYGVDDDYHRNVKFDYNTYLEIIRDFEYRFNWKSITDEKMPSETQISYDKYEHAYHHLMIELVQLQVQCIKDAIGDTDISKIYVDGGFSNNDIYIKLLSYHFKDKKLRTTDASLGSALGAAISISDTKLNSKFLKKNYALKKHVPFIVS</sequence>
<organism evidence="5 6">
    <name type="scientific">Nonlabens tegetincola</name>
    <dbReference type="NCBI Taxonomy" id="323273"/>
    <lineage>
        <taxon>Bacteria</taxon>
        <taxon>Pseudomonadati</taxon>
        <taxon>Bacteroidota</taxon>
        <taxon>Flavobacteriia</taxon>
        <taxon>Flavobacteriales</taxon>
        <taxon>Flavobacteriaceae</taxon>
        <taxon>Nonlabens</taxon>
    </lineage>
</organism>
<evidence type="ECO:0000256" key="1">
    <source>
        <dbReference type="ARBA" id="ARBA00009156"/>
    </source>
</evidence>
<dbReference type="PANTHER" id="PTHR10196:SF69">
    <property type="entry name" value="GLYCEROL KINASE"/>
    <property type="match status" value="1"/>
</dbReference>
<keyword evidence="2 5" id="KW-0808">Transferase</keyword>
<evidence type="ECO:0000256" key="3">
    <source>
        <dbReference type="ARBA" id="ARBA00022777"/>
    </source>
</evidence>
<dbReference type="EMBL" id="BBML01000008">
    <property type="protein sequence ID" value="GAK98013.1"/>
    <property type="molecule type" value="Genomic_DNA"/>
</dbReference>
<evidence type="ECO:0000313" key="5">
    <source>
        <dbReference type="EMBL" id="GAK98013.1"/>
    </source>
</evidence>
<dbReference type="Gene3D" id="3.30.420.40">
    <property type="match status" value="2"/>
</dbReference>
<dbReference type="eggNOG" id="COG1070">
    <property type="taxonomic scope" value="Bacteria"/>
</dbReference>
<dbReference type="EC" id="2.7.1.5" evidence="5"/>